<accession>A0ACB9B891</accession>
<reference evidence="1 2" key="2">
    <citation type="journal article" date="2022" name="Mol. Ecol. Resour.">
        <title>The genomes of chicory, endive, great burdock and yacon provide insights into Asteraceae paleo-polyploidization history and plant inulin production.</title>
        <authorList>
            <person name="Fan W."/>
            <person name="Wang S."/>
            <person name="Wang H."/>
            <person name="Wang A."/>
            <person name="Jiang F."/>
            <person name="Liu H."/>
            <person name="Zhao H."/>
            <person name="Xu D."/>
            <person name="Zhang Y."/>
        </authorList>
    </citation>
    <scope>NUCLEOTIDE SEQUENCE [LARGE SCALE GENOMIC DNA]</scope>
    <source>
        <strain evidence="2">cv. Niubang</strain>
    </source>
</reference>
<gene>
    <name evidence="1" type="ORF">L6452_19025</name>
</gene>
<dbReference type="EMBL" id="CM042052">
    <property type="protein sequence ID" value="KAI3718170.1"/>
    <property type="molecule type" value="Genomic_DNA"/>
</dbReference>
<reference evidence="2" key="1">
    <citation type="journal article" date="2022" name="Mol. Ecol. Resour.">
        <title>The genomes of chicory, endive, great burdock and yacon provide insights into Asteraceae palaeo-polyploidization history and plant inulin production.</title>
        <authorList>
            <person name="Fan W."/>
            <person name="Wang S."/>
            <person name="Wang H."/>
            <person name="Wang A."/>
            <person name="Jiang F."/>
            <person name="Liu H."/>
            <person name="Zhao H."/>
            <person name="Xu D."/>
            <person name="Zhang Y."/>
        </authorList>
    </citation>
    <scope>NUCLEOTIDE SEQUENCE [LARGE SCALE GENOMIC DNA]</scope>
    <source>
        <strain evidence="2">cv. Niubang</strain>
    </source>
</reference>
<evidence type="ECO:0000313" key="2">
    <source>
        <dbReference type="Proteomes" id="UP001055879"/>
    </source>
</evidence>
<protein>
    <submittedName>
        <fullName evidence="1">Uncharacterized protein</fullName>
    </submittedName>
</protein>
<organism evidence="1 2">
    <name type="scientific">Arctium lappa</name>
    <name type="common">Greater burdock</name>
    <name type="synonym">Lappa major</name>
    <dbReference type="NCBI Taxonomy" id="4217"/>
    <lineage>
        <taxon>Eukaryota</taxon>
        <taxon>Viridiplantae</taxon>
        <taxon>Streptophyta</taxon>
        <taxon>Embryophyta</taxon>
        <taxon>Tracheophyta</taxon>
        <taxon>Spermatophyta</taxon>
        <taxon>Magnoliopsida</taxon>
        <taxon>eudicotyledons</taxon>
        <taxon>Gunneridae</taxon>
        <taxon>Pentapetalae</taxon>
        <taxon>asterids</taxon>
        <taxon>campanulids</taxon>
        <taxon>Asterales</taxon>
        <taxon>Asteraceae</taxon>
        <taxon>Carduoideae</taxon>
        <taxon>Cardueae</taxon>
        <taxon>Arctiinae</taxon>
        <taxon>Arctium</taxon>
    </lineage>
</organism>
<proteinExistence type="predicted"/>
<evidence type="ECO:0000313" key="1">
    <source>
        <dbReference type="EMBL" id="KAI3718170.1"/>
    </source>
</evidence>
<name>A0ACB9B891_ARCLA</name>
<dbReference type="Proteomes" id="UP001055879">
    <property type="component" value="Linkage Group LG06"/>
</dbReference>
<keyword evidence="2" id="KW-1185">Reference proteome</keyword>
<sequence>MPPSIMKKHCISKKTTGWSEFSSTIAYALVCLATSRKFNFSKMVINDFLSNLDTKSKSFYMYPRFVQALLNKELTDLPHFNEVYVPKVPKGKMFSNMRRTCKVFSGIDAPLFSTMMIVSPTHGEASVSKPSSDNQTDDLPTPLISINIPPSLLKKPTSPITHTYIRKKVKKVPSLLVPSPTKPSSPIMEHSPLENIQRETTGVSPNPKKVLNKEKEEHMGCKAHTTDFAQSAGQDSVNISKTFPMATLGEQSSRDPRCQETKGVEGASARQRTPTKSSSDLPRVGKLIEEIQIVILSQQVQISKLKKMVLKHVQKKKRTKFIMKKRSIPHDASKEGDNRAESEKQSPLGMDSTFEGEKGKEAETSTAVETEPEVETFKKAASIGLAAETEATVTRLSIEEIEIAETLLKAKTSTPKATQKAKGVEIKEGGPELKRKEISEAELKRKGKAKAELQQEEEPQKAKDRQIALDLSIKLNEVYQKSLKAAAEAKKSTVKASKHKMQAKIQKRQPSKTYLANQERRKMINFLKGSIGVKEEMFASMSYNRVEELYKREVAKLQGDFTQRVEFERQMKERHDLNIQQPFPEIISAKRVKTIASKKLSKKPRVAEAEKETEPSVTGQADQSSQSAQQPSQSDVHFELYMTVTDNDPVKADPISVQAPEIIHWDILVDQGKEYFRIKRMGDHFEVYSTWGKIVRCCSKSDLEEIFKVGMNLYGDMLKTPGMNIMKLAMEYLCMMFSPDLVKHVIKDVFKYVDNWMLIERCGVYIFTIDKSFHEYYLVDKIYDHSLAKLHGMLKAKLICPQGSEMARIVGEIVGSEMCHGWLLLLDMTITTAISQLLLLEGVNDAETKLILLDEINTASSELILLMKIVLLMG</sequence>
<comment type="caution">
    <text evidence="1">The sequence shown here is derived from an EMBL/GenBank/DDBJ whole genome shotgun (WGS) entry which is preliminary data.</text>
</comment>